<dbReference type="RefSeq" id="WP_124751870.1">
    <property type="nucleotide sequence ID" value="NZ_RQYS01000034.1"/>
</dbReference>
<dbReference type="InterPro" id="IPR013320">
    <property type="entry name" value="ConA-like_dom_sf"/>
</dbReference>
<dbReference type="SUPFAM" id="SSF49899">
    <property type="entry name" value="Concanavalin A-like lectins/glucanases"/>
    <property type="match status" value="1"/>
</dbReference>
<organism evidence="2 3">
    <name type="scientific">Tannerella forsythia</name>
    <name type="common">Bacteroides forsythus</name>
    <dbReference type="NCBI Taxonomy" id="28112"/>
    <lineage>
        <taxon>Bacteria</taxon>
        <taxon>Pseudomonadati</taxon>
        <taxon>Bacteroidota</taxon>
        <taxon>Bacteroidia</taxon>
        <taxon>Bacteroidales</taxon>
        <taxon>Tannerellaceae</taxon>
        <taxon>Tannerella</taxon>
    </lineage>
</organism>
<dbReference type="InterPro" id="IPR003343">
    <property type="entry name" value="Big_2"/>
</dbReference>
<gene>
    <name evidence="2" type="ORF">EII40_08680</name>
</gene>
<dbReference type="Gene3D" id="2.60.40.1080">
    <property type="match status" value="1"/>
</dbReference>
<dbReference type="GO" id="GO:0004553">
    <property type="term" value="F:hydrolase activity, hydrolyzing O-glycosyl compounds"/>
    <property type="evidence" value="ECO:0007669"/>
    <property type="project" value="UniProtKB-ARBA"/>
</dbReference>
<evidence type="ECO:0000259" key="1">
    <source>
        <dbReference type="Pfam" id="PF02368"/>
    </source>
</evidence>
<comment type="caution">
    <text evidence="2">The sequence shown here is derived from an EMBL/GenBank/DDBJ whole genome shotgun (WGS) entry which is preliminary data.</text>
</comment>
<dbReference type="Pfam" id="PF02368">
    <property type="entry name" value="Big_2"/>
    <property type="match status" value="1"/>
</dbReference>
<dbReference type="EMBL" id="RQYS01000034">
    <property type="protein sequence ID" value="RRD59879.1"/>
    <property type="molecule type" value="Genomic_DNA"/>
</dbReference>
<dbReference type="GO" id="GO:0005975">
    <property type="term" value="P:carbohydrate metabolic process"/>
    <property type="evidence" value="ECO:0007669"/>
    <property type="project" value="UniProtKB-ARBA"/>
</dbReference>
<dbReference type="AlphaFoldDB" id="A0A3P1XM85"/>
<dbReference type="PROSITE" id="PS51257">
    <property type="entry name" value="PROKAR_LIPOPROTEIN"/>
    <property type="match status" value="1"/>
</dbReference>
<proteinExistence type="predicted"/>
<evidence type="ECO:0000313" key="2">
    <source>
        <dbReference type="EMBL" id="RRD59879.1"/>
    </source>
</evidence>
<dbReference type="Proteomes" id="UP000278609">
    <property type="component" value="Unassembled WGS sequence"/>
</dbReference>
<evidence type="ECO:0000313" key="3">
    <source>
        <dbReference type="Proteomes" id="UP000278609"/>
    </source>
</evidence>
<dbReference type="Gene3D" id="2.60.120.200">
    <property type="match status" value="1"/>
</dbReference>
<name>A0A3P1XM85_TANFO</name>
<dbReference type="SUPFAM" id="SSF49373">
    <property type="entry name" value="Invasin/intimin cell-adhesion fragments"/>
    <property type="match status" value="1"/>
</dbReference>
<protein>
    <recommendedName>
        <fullName evidence="1">BIG2 domain-containing protein</fullName>
    </recommendedName>
</protein>
<sequence>MKQKYHILLLFAAILLSSCEKKEFTAEEREKRQMEAIVKVHKTIAPVADEALLSDNPVEELKKVADQFKGNPEIETIEFETDKLALKYKNGGWVFWYINPWADVDNNPAPRSLQQEEEQDSIIPNTLRLGEIKPYPKILVINQTSNDKQFGEVNDSINKIVSNLEEIGYNINYIPNEKFNFTFCKDGFKGYDAIYISSHGSYSEKAKTTWFVIGEKIDPPFNWDEESIDHEVWKNALIAPFHITEKNNEEATIVVPYYAISQNYFNHNYHSGDFAGCLFYLDICKSLKDRTNNGLANTFTNKGAAKVIGYDGSIYGLISFHNGIVLIKNLLKGRSYNEIYLDMSKTFNVSQAKEELFATKGVKTQIEKGKENVNLISYPADTDFRFQILRLAKQDTTIAIVEKSRKKIPILSAGSGDYSISSSNPQVATATIEKDNVTVTALKPGKTTITATDHKTKITASFHLLVQSKATHQTINDGLVAYYPFSGNANDESGNKNHGIVKNAVLCPDRKGNPKGAYLFGGLAKPAYILIKNSNSLKFENECSISLFVKPISWYGMDGWGRSTNNGAAHTLFAKSHDRRGFALEYIGNSNEIRTHFATYEAWAQKIDVGVLKGDLLNKWVHIVYSIGKSQVKVYINGQLKSASNAIPNFSTINRQDIYLGKFSDHWFPLNGVLDDVRIYNRALTENEVLQLYHE</sequence>
<dbReference type="InterPro" id="IPR008964">
    <property type="entry name" value="Invasin/intimin_cell_adhesion"/>
</dbReference>
<reference evidence="2 3" key="1">
    <citation type="submission" date="2018-11" db="EMBL/GenBank/DDBJ databases">
        <title>Genomes From Bacteria Associated with the Canine Oral Cavity: a Test Case for Automated Genome-Based Taxonomic Assignment.</title>
        <authorList>
            <person name="Coil D.A."/>
            <person name="Jospin G."/>
            <person name="Darling A.E."/>
            <person name="Wallis C."/>
            <person name="Davis I.J."/>
            <person name="Harris S."/>
            <person name="Eisen J.A."/>
            <person name="Holcombe L.J."/>
            <person name="O'Flynn C."/>
        </authorList>
    </citation>
    <scope>NUCLEOTIDE SEQUENCE [LARGE SCALE GENOMIC DNA]</scope>
    <source>
        <strain evidence="2 3">OH2617_COT-023</strain>
    </source>
</reference>
<dbReference type="OrthoDB" id="1281073at2"/>
<dbReference type="Pfam" id="PF13385">
    <property type="entry name" value="Laminin_G_3"/>
    <property type="match status" value="1"/>
</dbReference>
<feature type="domain" description="BIG2" evidence="1">
    <location>
        <begin position="414"/>
        <end position="455"/>
    </location>
</feature>
<accession>A0A3P1XM85</accession>